<sequence>MTLRRQQQGVALITALLVMALAVVAAVGMAMRGQADIRRTSAVFERDFSRQVALGAENMVLQLLERAKGPQDLLWETCRSPVLPFEVDGVRLEATLDDMRCRYNLNALAGADETEQAYFARLVDQVGQLTGARMPPGAQLAMAVSDWMNPETDDPAYRLEVPARVSGNRPMVVASELNSVTGMTAEAWQALAPWVTAYPGAASPIDIERSHELMQEVFADRAAGDNAPWYMRLQIMAEFGERRFYQCTLLDAPNGKVVLREQTACEP</sequence>
<evidence type="ECO:0000259" key="10">
    <source>
        <dbReference type="Pfam" id="PF21687"/>
    </source>
</evidence>
<evidence type="ECO:0000256" key="7">
    <source>
        <dbReference type="ARBA" id="ARBA00022927"/>
    </source>
</evidence>
<comment type="similarity">
    <text evidence="2">Belongs to the GSP K family.</text>
</comment>
<name>A0A078M3P4_9PSED</name>
<evidence type="ECO:0000256" key="3">
    <source>
        <dbReference type="ARBA" id="ARBA00022448"/>
    </source>
</evidence>
<dbReference type="AlphaFoldDB" id="A0A078M3P4"/>
<keyword evidence="8" id="KW-1133">Transmembrane helix</keyword>
<organism evidence="11">
    <name type="scientific">Pseudomonas saudimassiliensis</name>
    <dbReference type="NCBI Taxonomy" id="1461581"/>
    <lineage>
        <taxon>Bacteria</taxon>
        <taxon>Pseudomonadati</taxon>
        <taxon>Pseudomonadota</taxon>
        <taxon>Gammaproteobacteria</taxon>
        <taxon>Pseudomonadales</taxon>
        <taxon>Pseudomonadaceae</taxon>
        <taxon>Pseudomonas</taxon>
    </lineage>
</organism>
<evidence type="ECO:0000256" key="5">
    <source>
        <dbReference type="ARBA" id="ARBA00022519"/>
    </source>
</evidence>
<keyword evidence="5" id="KW-0997">Cell inner membrane</keyword>
<evidence type="ECO:0000256" key="1">
    <source>
        <dbReference type="ARBA" id="ARBA00004533"/>
    </source>
</evidence>
<dbReference type="PANTHER" id="PTHR38831">
    <property type="entry name" value="TYPE II SECRETION SYSTEM PROTEIN K"/>
    <property type="match status" value="1"/>
</dbReference>
<dbReference type="Pfam" id="PF21687">
    <property type="entry name" value="T2SSK_1st"/>
    <property type="match status" value="1"/>
</dbReference>
<dbReference type="InterPro" id="IPR005628">
    <property type="entry name" value="GspK"/>
</dbReference>
<dbReference type="GO" id="GO:0005886">
    <property type="term" value="C:plasma membrane"/>
    <property type="evidence" value="ECO:0007669"/>
    <property type="project" value="UniProtKB-SubCell"/>
</dbReference>
<evidence type="ECO:0000313" key="11">
    <source>
        <dbReference type="EMBL" id="CEA02143.1"/>
    </source>
</evidence>
<dbReference type="InterPro" id="IPR038072">
    <property type="entry name" value="GspK_central_sf"/>
</dbReference>
<keyword evidence="7" id="KW-0653">Protein transport</keyword>
<keyword evidence="9" id="KW-0472">Membrane</keyword>
<evidence type="ECO:0000256" key="6">
    <source>
        <dbReference type="ARBA" id="ARBA00022692"/>
    </source>
</evidence>
<dbReference type="RefSeq" id="WP_052508679.1">
    <property type="nucleotide sequence ID" value="NZ_LK391969.1"/>
</dbReference>
<comment type="subcellular location">
    <subcellularLocation>
        <location evidence="1">Cell inner membrane</location>
    </subcellularLocation>
</comment>
<dbReference type="EMBL" id="LK391969">
    <property type="protein sequence ID" value="CEF25744.1"/>
    <property type="molecule type" value="Genomic_DNA"/>
</dbReference>
<dbReference type="OrthoDB" id="9788973at2"/>
<keyword evidence="6" id="KW-0812">Transmembrane</keyword>
<gene>
    <name evidence="11" type="primary">xcpX</name>
    <name evidence="11" type="ORF">BN1049_00659</name>
</gene>
<keyword evidence="3" id="KW-0813">Transport</keyword>
<dbReference type="InterPro" id="IPR049031">
    <property type="entry name" value="T2SSK_SAM-like_1st"/>
</dbReference>
<dbReference type="EMBL" id="LM997413">
    <property type="protein sequence ID" value="CEA02143.1"/>
    <property type="molecule type" value="Genomic_DNA"/>
</dbReference>
<accession>A0A078M3P4</accession>
<reference evidence="11" key="1">
    <citation type="submission" date="2014-07" db="EMBL/GenBank/DDBJ databases">
        <authorList>
            <person name="Urmite Genomes Urmite Genomes"/>
        </authorList>
    </citation>
    <scope>NUCLEOTIDE SEQUENCE</scope>
    <source>
        <strain evidence="11">12M76_air</strain>
    </source>
</reference>
<evidence type="ECO:0000256" key="8">
    <source>
        <dbReference type="ARBA" id="ARBA00022989"/>
    </source>
</evidence>
<dbReference type="PATRIC" id="fig|1461581.3.peg.645"/>
<protein>
    <submittedName>
        <fullName evidence="11">General secretion pathway protein K</fullName>
    </submittedName>
</protein>
<evidence type="ECO:0000256" key="2">
    <source>
        <dbReference type="ARBA" id="ARBA00007246"/>
    </source>
</evidence>
<dbReference type="SUPFAM" id="SSF158544">
    <property type="entry name" value="GspK insert domain-like"/>
    <property type="match status" value="1"/>
</dbReference>
<dbReference type="Gene3D" id="1.10.40.60">
    <property type="entry name" value="EpsJ-like"/>
    <property type="match status" value="1"/>
</dbReference>
<dbReference type="GO" id="GO:0009306">
    <property type="term" value="P:protein secretion"/>
    <property type="evidence" value="ECO:0007669"/>
    <property type="project" value="InterPro"/>
</dbReference>
<keyword evidence="4" id="KW-1003">Cell membrane</keyword>
<proteinExistence type="inferred from homology"/>
<dbReference type="PANTHER" id="PTHR38831:SF1">
    <property type="entry name" value="TYPE II SECRETION SYSTEM PROTEIN K-RELATED"/>
    <property type="match status" value="1"/>
</dbReference>
<feature type="domain" description="T2SS protein K first SAM-like" evidence="10">
    <location>
        <begin position="102"/>
        <end position="199"/>
    </location>
</feature>
<evidence type="ECO:0000256" key="9">
    <source>
        <dbReference type="ARBA" id="ARBA00023136"/>
    </source>
</evidence>
<evidence type="ECO:0000256" key="4">
    <source>
        <dbReference type="ARBA" id="ARBA00022475"/>
    </source>
</evidence>